<dbReference type="PROSITE" id="PS51405">
    <property type="entry name" value="HEME_HALOPEROXIDASE"/>
    <property type="match status" value="1"/>
</dbReference>
<keyword evidence="4" id="KW-0479">Metal-binding</keyword>
<keyword evidence="5" id="KW-0560">Oxidoreductase</keyword>
<dbReference type="GO" id="GO:0046872">
    <property type="term" value="F:metal ion binding"/>
    <property type="evidence" value="ECO:0007669"/>
    <property type="project" value="UniProtKB-KW"/>
</dbReference>
<sequence>MSPENRHLPKGEYHRGDGDDLRSPCPVINSLANHGYIARNGRNVTANELKVALEQIGLGFDTATALVKISFQAHVDPPADKPRDTSNFGMRDTDQVNDDGDAVINLNQLGRPHAIEHDVSITRQDRALGDCINLNTDLYQQFLQSSEDGVSFTIADLGKHRKKRFEEQKRDNPTIDLDKRMHYIACAEVGAIACVFGKGPLYHVPKEYIEAIFGEERLPFKEGWKPRWIKVFLPEAGAMVLGISYYAWPF</sequence>
<dbReference type="Pfam" id="PF01328">
    <property type="entry name" value="Peroxidase_2"/>
    <property type="match status" value="1"/>
</dbReference>
<evidence type="ECO:0000256" key="8">
    <source>
        <dbReference type="SAM" id="MobiDB-lite"/>
    </source>
</evidence>
<dbReference type="Proteomes" id="UP000327118">
    <property type="component" value="Unassembled WGS sequence"/>
</dbReference>
<feature type="domain" description="Heme haloperoxidase family profile" evidence="9">
    <location>
        <begin position="9"/>
        <end position="238"/>
    </location>
</feature>
<dbReference type="InterPro" id="IPR036851">
    <property type="entry name" value="Chloroperoxidase-like_sf"/>
</dbReference>
<dbReference type="GO" id="GO:0004601">
    <property type="term" value="F:peroxidase activity"/>
    <property type="evidence" value="ECO:0007669"/>
    <property type="project" value="UniProtKB-KW"/>
</dbReference>
<evidence type="ECO:0000256" key="3">
    <source>
        <dbReference type="ARBA" id="ARBA00022617"/>
    </source>
</evidence>
<accession>A0A5N6YW51</accession>
<proteinExistence type="inferred from homology"/>
<comment type="similarity">
    <text evidence="7">Belongs to the chloroperoxidase family.</text>
</comment>
<evidence type="ECO:0000313" key="10">
    <source>
        <dbReference type="EMBL" id="KAE8349684.1"/>
    </source>
</evidence>
<feature type="region of interest" description="Disordered" evidence="8">
    <location>
        <begin position="77"/>
        <end position="97"/>
    </location>
</feature>
<evidence type="ECO:0000256" key="4">
    <source>
        <dbReference type="ARBA" id="ARBA00022723"/>
    </source>
</evidence>
<name>A0A5N6YW51_9EURO</name>
<dbReference type="PANTHER" id="PTHR33577:SF9">
    <property type="entry name" value="PEROXIDASE STCC"/>
    <property type="match status" value="1"/>
</dbReference>
<evidence type="ECO:0000256" key="7">
    <source>
        <dbReference type="ARBA" id="ARBA00025795"/>
    </source>
</evidence>
<evidence type="ECO:0000259" key="9">
    <source>
        <dbReference type="PROSITE" id="PS51405"/>
    </source>
</evidence>
<comment type="cofactor">
    <cofactor evidence="1">
        <name>heme b</name>
        <dbReference type="ChEBI" id="CHEBI:60344"/>
    </cofactor>
</comment>
<evidence type="ECO:0000256" key="2">
    <source>
        <dbReference type="ARBA" id="ARBA00022559"/>
    </source>
</evidence>
<keyword evidence="3" id="KW-0349">Heme</keyword>
<protein>
    <submittedName>
        <fullName evidence="10">Chloroperoxidase</fullName>
    </submittedName>
</protein>
<dbReference type="AlphaFoldDB" id="A0A5N6YW51"/>
<gene>
    <name evidence="10" type="ORF">BDV28DRAFT_140724</name>
</gene>
<keyword evidence="6" id="KW-0408">Iron</keyword>
<evidence type="ECO:0000256" key="1">
    <source>
        <dbReference type="ARBA" id="ARBA00001970"/>
    </source>
</evidence>
<evidence type="ECO:0000256" key="6">
    <source>
        <dbReference type="ARBA" id="ARBA00023004"/>
    </source>
</evidence>
<keyword evidence="11" id="KW-1185">Reference proteome</keyword>
<reference evidence="11" key="1">
    <citation type="submission" date="2019-04" db="EMBL/GenBank/DDBJ databases">
        <title>Friends and foes A comparative genomics studyof 23 Aspergillus species from section Flavi.</title>
        <authorList>
            <consortium name="DOE Joint Genome Institute"/>
            <person name="Kjaerbolling I."/>
            <person name="Vesth T."/>
            <person name="Frisvad J.C."/>
            <person name="Nybo J.L."/>
            <person name="Theobald S."/>
            <person name="Kildgaard S."/>
            <person name="Isbrandt T."/>
            <person name="Kuo A."/>
            <person name="Sato A."/>
            <person name="Lyhne E.K."/>
            <person name="Kogle M.E."/>
            <person name="Wiebenga A."/>
            <person name="Kun R.S."/>
            <person name="Lubbers R.J."/>
            <person name="Makela M.R."/>
            <person name="Barry K."/>
            <person name="Chovatia M."/>
            <person name="Clum A."/>
            <person name="Daum C."/>
            <person name="Haridas S."/>
            <person name="He G."/>
            <person name="LaButti K."/>
            <person name="Lipzen A."/>
            <person name="Mondo S."/>
            <person name="Riley R."/>
            <person name="Salamov A."/>
            <person name="Simmons B.A."/>
            <person name="Magnuson J.K."/>
            <person name="Henrissat B."/>
            <person name="Mortensen U.H."/>
            <person name="Larsen T.O."/>
            <person name="Devries R.P."/>
            <person name="Grigoriev I.V."/>
            <person name="Machida M."/>
            <person name="Baker S.E."/>
            <person name="Andersen M.R."/>
        </authorList>
    </citation>
    <scope>NUCLEOTIDE SEQUENCE [LARGE SCALE GENOMIC DNA]</scope>
    <source>
        <strain evidence="11">CBS 553.77</strain>
    </source>
</reference>
<dbReference type="SUPFAM" id="SSF47571">
    <property type="entry name" value="Cloroperoxidase"/>
    <property type="match status" value="1"/>
</dbReference>
<dbReference type="EMBL" id="ML739284">
    <property type="protein sequence ID" value="KAE8349684.1"/>
    <property type="molecule type" value="Genomic_DNA"/>
</dbReference>
<dbReference type="OrthoDB" id="407298at2759"/>
<dbReference type="Gene3D" id="1.10.489.10">
    <property type="entry name" value="Chloroperoxidase-like"/>
    <property type="match status" value="1"/>
</dbReference>
<keyword evidence="2 10" id="KW-0575">Peroxidase</keyword>
<organism evidence="10 11">
    <name type="scientific">Aspergillus coremiiformis</name>
    <dbReference type="NCBI Taxonomy" id="138285"/>
    <lineage>
        <taxon>Eukaryota</taxon>
        <taxon>Fungi</taxon>
        <taxon>Dikarya</taxon>
        <taxon>Ascomycota</taxon>
        <taxon>Pezizomycotina</taxon>
        <taxon>Eurotiomycetes</taxon>
        <taxon>Eurotiomycetidae</taxon>
        <taxon>Eurotiales</taxon>
        <taxon>Aspergillaceae</taxon>
        <taxon>Aspergillus</taxon>
        <taxon>Aspergillus subgen. Circumdati</taxon>
    </lineage>
</organism>
<evidence type="ECO:0000313" key="11">
    <source>
        <dbReference type="Proteomes" id="UP000327118"/>
    </source>
</evidence>
<dbReference type="PANTHER" id="PTHR33577">
    <property type="entry name" value="STERIGMATOCYSTIN BIOSYNTHESIS PEROXIDASE STCC-RELATED"/>
    <property type="match status" value="1"/>
</dbReference>
<feature type="compositionally biased region" description="Basic and acidic residues" evidence="8">
    <location>
        <begin position="1"/>
        <end position="22"/>
    </location>
</feature>
<dbReference type="InterPro" id="IPR000028">
    <property type="entry name" value="Chloroperoxidase"/>
</dbReference>
<evidence type="ECO:0000256" key="5">
    <source>
        <dbReference type="ARBA" id="ARBA00023002"/>
    </source>
</evidence>
<feature type="region of interest" description="Disordered" evidence="8">
    <location>
        <begin position="1"/>
        <end position="23"/>
    </location>
</feature>